<feature type="chain" id="PRO_5039008153" description="Ly-6/neurotoxin-like protein 1" evidence="1">
    <location>
        <begin position="25"/>
        <end position="69"/>
    </location>
</feature>
<reference evidence="2" key="1">
    <citation type="journal article" date="2019" name="bioRxiv">
        <title>The Genome of the Zebra Mussel, Dreissena polymorpha: A Resource for Invasive Species Research.</title>
        <authorList>
            <person name="McCartney M.A."/>
            <person name="Auch B."/>
            <person name="Kono T."/>
            <person name="Mallez S."/>
            <person name="Zhang Y."/>
            <person name="Obille A."/>
            <person name="Becker A."/>
            <person name="Abrahante J.E."/>
            <person name="Garbe J."/>
            <person name="Badalamenti J.P."/>
            <person name="Herman A."/>
            <person name="Mangelson H."/>
            <person name="Liachko I."/>
            <person name="Sullivan S."/>
            <person name="Sone E.D."/>
            <person name="Koren S."/>
            <person name="Silverstein K.A.T."/>
            <person name="Beckman K.B."/>
            <person name="Gohl D.M."/>
        </authorList>
    </citation>
    <scope>NUCLEOTIDE SEQUENCE</scope>
    <source>
        <strain evidence="2">Duluth1</strain>
        <tissue evidence="2">Whole animal</tissue>
    </source>
</reference>
<name>A0A9D4M0W9_DREPO</name>
<keyword evidence="1" id="KW-0732">Signal</keyword>
<dbReference type="AlphaFoldDB" id="A0A9D4M0W9"/>
<protein>
    <recommendedName>
        <fullName evidence="4">Ly-6/neurotoxin-like protein 1</fullName>
    </recommendedName>
</protein>
<keyword evidence="3" id="KW-1185">Reference proteome</keyword>
<dbReference type="Proteomes" id="UP000828390">
    <property type="component" value="Unassembled WGS sequence"/>
</dbReference>
<organism evidence="2 3">
    <name type="scientific">Dreissena polymorpha</name>
    <name type="common">Zebra mussel</name>
    <name type="synonym">Mytilus polymorpha</name>
    <dbReference type="NCBI Taxonomy" id="45954"/>
    <lineage>
        <taxon>Eukaryota</taxon>
        <taxon>Metazoa</taxon>
        <taxon>Spiralia</taxon>
        <taxon>Lophotrochozoa</taxon>
        <taxon>Mollusca</taxon>
        <taxon>Bivalvia</taxon>
        <taxon>Autobranchia</taxon>
        <taxon>Heteroconchia</taxon>
        <taxon>Euheterodonta</taxon>
        <taxon>Imparidentia</taxon>
        <taxon>Neoheterodontei</taxon>
        <taxon>Myida</taxon>
        <taxon>Dreissenoidea</taxon>
        <taxon>Dreissenidae</taxon>
        <taxon>Dreissena</taxon>
    </lineage>
</organism>
<feature type="signal peptide" evidence="1">
    <location>
        <begin position="1"/>
        <end position="24"/>
    </location>
</feature>
<evidence type="ECO:0000313" key="2">
    <source>
        <dbReference type="EMBL" id="KAH3866411.1"/>
    </source>
</evidence>
<reference evidence="2" key="2">
    <citation type="submission" date="2020-11" db="EMBL/GenBank/DDBJ databases">
        <authorList>
            <person name="McCartney M.A."/>
            <person name="Auch B."/>
            <person name="Kono T."/>
            <person name="Mallez S."/>
            <person name="Becker A."/>
            <person name="Gohl D.M."/>
            <person name="Silverstein K.A.T."/>
            <person name="Koren S."/>
            <person name="Bechman K.B."/>
            <person name="Herman A."/>
            <person name="Abrahante J.E."/>
            <person name="Garbe J."/>
        </authorList>
    </citation>
    <scope>NUCLEOTIDE SEQUENCE</scope>
    <source>
        <strain evidence="2">Duluth1</strain>
        <tissue evidence="2">Whole animal</tissue>
    </source>
</reference>
<evidence type="ECO:0000256" key="1">
    <source>
        <dbReference type="SAM" id="SignalP"/>
    </source>
</evidence>
<comment type="caution">
    <text evidence="2">The sequence shown here is derived from an EMBL/GenBank/DDBJ whole genome shotgun (WGS) entry which is preliminary data.</text>
</comment>
<proteinExistence type="predicted"/>
<accession>A0A9D4M0W9</accession>
<sequence>MKEHKSHLIIIAALVLTQISSYVALDCYNCRGVHDVRDCNATTTCGANQESLGYSVYNPFYYKTLFEPV</sequence>
<evidence type="ECO:0000313" key="3">
    <source>
        <dbReference type="Proteomes" id="UP000828390"/>
    </source>
</evidence>
<gene>
    <name evidence="2" type="ORF">DPMN_029474</name>
</gene>
<evidence type="ECO:0008006" key="4">
    <source>
        <dbReference type="Google" id="ProtNLM"/>
    </source>
</evidence>
<dbReference type="EMBL" id="JAIWYP010000002">
    <property type="protein sequence ID" value="KAH3866411.1"/>
    <property type="molecule type" value="Genomic_DNA"/>
</dbReference>